<accession>A0AAJ0GPX0</accession>
<comment type="caution">
    <text evidence="1">The sequence shown here is derived from an EMBL/GenBank/DDBJ whole genome shotgun (WGS) entry which is preliminary data.</text>
</comment>
<dbReference type="Proteomes" id="UP001273166">
    <property type="component" value="Unassembled WGS sequence"/>
</dbReference>
<organism evidence="1 2">
    <name type="scientific">Chaetomium strumarium</name>
    <dbReference type="NCBI Taxonomy" id="1170767"/>
    <lineage>
        <taxon>Eukaryota</taxon>
        <taxon>Fungi</taxon>
        <taxon>Dikarya</taxon>
        <taxon>Ascomycota</taxon>
        <taxon>Pezizomycotina</taxon>
        <taxon>Sordariomycetes</taxon>
        <taxon>Sordariomycetidae</taxon>
        <taxon>Sordariales</taxon>
        <taxon>Chaetomiaceae</taxon>
        <taxon>Chaetomium</taxon>
    </lineage>
</organism>
<feature type="non-terminal residue" evidence="1">
    <location>
        <position position="1"/>
    </location>
</feature>
<dbReference type="AlphaFoldDB" id="A0AAJ0GPX0"/>
<dbReference type="GeneID" id="87883875"/>
<dbReference type="EMBL" id="JAUDZG010000005">
    <property type="protein sequence ID" value="KAK3303926.1"/>
    <property type="molecule type" value="Genomic_DNA"/>
</dbReference>
<name>A0AAJ0GPX0_9PEZI</name>
<reference evidence="1" key="2">
    <citation type="submission" date="2023-06" db="EMBL/GenBank/DDBJ databases">
        <authorList>
            <consortium name="Lawrence Berkeley National Laboratory"/>
            <person name="Mondo S.J."/>
            <person name="Hensen N."/>
            <person name="Bonometti L."/>
            <person name="Westerberg I."/>
            <person name="Brannstrom I.O."/>
            <person name="Guillou S."/>
            <person name="Cros-Aarteil S."/>
            <person name="Calhoun S."/>
            <person name="Haridas S."/>
            <person name="Kuo A."/>
            <person name="Pangilinan J."/>
            <person name="Riley R."/>
            <person name="Labutti K."/>
            <person name="Andreopoulos B."/>
            <person name="Lipzen A."/>
            <person name="Chen C."/>
            <person name="Yanf M."/>
            <person name="Daum C."/>
            <person name="Ng V."/>
            <person name="Clum A."/>
            <person name="Steindorff A."/>
            <person name="Ohm R."/>
            <person name="Martin F."/>
            <person name="Silar P."/>
            <person name="Natvig D."/>
            <person name="Lalanne C."/>
            <person name="Gautier V."/>
            <person name="Ament-Velasquez S.L."/>
            <person name="Kruys A."/>
            <person name="Hutchinson M.I."/>
            <person name="Powell A.J."/>
            <person name="Barry K."/>
            <person name="Miller A.N."/>
            <person name="Grigoriev I.V."/>
            <person name="Debuchy R."/>
            <person name="Gladieux P."/>
            <person name="Thoren M.H."/>
            <person name="Johannesson H."/>
        </authorList>
    </citation>
    <scope>NUCLEOTIDE SEQUENCE</scope>
    <source>
        <strain evidence="1">CBS 333.67</strain>
    </source>
</reference>
<gene>
    <name evidence="1" type="ORF">B0T15DRAFT_400242</name>
</gene>
<evidence type="ECO:0000313" key="2">
    <source>
        <dbReference type="Proteomes" id="UP001273166"/>
    </source>
</evidence>
<reference evidence="1" key="1">
    <citation type="journal article" date="2023" name="Mol. Phylogenet. Evol.">
        <title>Genome-scale phylogeny and comparative genomics of the fungal order Sordariales.</title>
        <authorList>
            <person name="Hensen N."/>
            <person name="Bonometti L."/>
            <person name="Westerberg I."/>
            <person name="Brannstrom I.O."/>
            <person name="Guillou S."/>
            <person name="Cros-Aarteil S."/>
            <person name="Calhoun S."/>
            <person name="Haridas S."/>
            <person name="Kuo A."/>
            <person name="Mondo S."/>
            <person name="Pangilinan J."/>
            <person name="Riley R."/>
            <person name="LaButti K."/>
            <person name="Andreopoulos B."/>
            <person name="Lipzen A."/>
            <person name="Chen C."/>
            <person name="Yan M."/>
            <person name="Daum C."/>
            <person name="Ng V."/>
            <person name="Clum A."/>
            <person name="Steindorff A."/>
            <person name="Ohm R.A."/>
            <person name="Martin F."/>
            <person name="Silar P."/>
            <person name="Natvig D.O."/>
            <person name="Lalanne C."/>
            <person name="Gautier V."/>
            <person name="Ament-Velasquez S.L."/>
            <person name="Kruys A."/>
            <person name="Hutchinson M.I."/>
            <person name="Powell A.J."/>
            <person name="Barry K."/>
            <person name="Miller A.N."/>
            <person name="Grigoriev I.V."/>
            <person name="Debuchy R."/>
            <person name="Gladieux P."/>
            <person name="Hiltunen Thoren M."/>
            <person name="Johannesson H."/>
        </authorList>
    </citation>
    <scope>NUCLEOTIDE SEQUENCE</scope>
    <source>
        <strain evidence="1">CBS 333.67</strain>
    </source>
</reference>
<protein>
    <submittedName>
        <fullName evidence="1">Uncharacterized protein</fullName>
    </submittedName>
</protein>
<sequence>PPPDPPSQWKWKCHECGRKYLLACTRRCFNCGHKYCLPKSRNRRFRRKKRPDWDWDEVCTPKFDYPGWAAWGSYRRTRPYDEKEEGEARDYIFATWELRPEKKRGRAPGLDSWRLRPRAERDEVARRKEDMYVLQKLSCFVHCDFPSECRYARETSLERWLKDAKDLAAQKRKGNG</sequence>
<proteinExistence type="predicted"/>
<keyword evidence="2" id="KW-1185">Reference proteome</keyword>
<evidence type="ECO:0000313" key="1">
    <source>
        <dbReference type="EMBL" id="KAK3303926.1"/>
    </source>
</evidence>
<dbReference type="RefSeq" id="XP_062719706.1">
    <property type="nucleotide sequence ID" value="XM_062865046.1"/>
</dbReference>